<name>A0AAV0ZCD6_VICFA</name>
<feature type="compositionally biased region" description="Low complexity" evidence="1">
    <location>
        <begin position="154"/>
        <end position="165"/>
    </location>
</feature>
<feature type="region of interest" description="Disordered" evidence="1">
    <location>
        <begin position="35"/>
        <end position="74"/>
    </location>
</feature>
<sequence>MADQIAENNMNFRIIDVNNNVADNNAGLNNAGTAGHNVVPTANMPGPSDYRDGATASSSSIPQRLEDDRSPPQHYQPIQFHEVSVFAGADTTIRALFAAINQINYPIFAQGERLRVLEDARRAPRRHMRPQSPLPRQEEERPRSPPRRHSQDISRSPSPRSVGRRPALERAQPVDPRRCDHVPSRQERRPPGDRNWGNNERPYRPRNAPRDQGHHDRQHIRSPSRSPDRSDEDDPRSPLSQAIIEASIPPGMEKPPT</sequence>
<feature type="region of interest" description="Disordered" evidence="1">
    <location>
        <begin position="120"/>
        <end position="257"/>
    </location>
</feature>
<dbReference type="EMBL" id="OX451735">
    <property type="protein sequence ID" value="CAI8594763.1"/>
    <property type="molecule type" value="Genomic_DNA"/>
</dbReference>
<organism evidence="2 3">
    <name type="scientific">Vicia faba</name>
    <name type="common">Broad bean</name>
    <name type="synonym">Faba vulgaris</name>
    <dbReference type="NCBI Taxonomy" id="3906"/>
    <lineage>
        <taxon>Eukaryota</taxon>
        <taxon>Viridiplantae</taxon>
        <taxon>Streptophyta</taxon>
        <taxon>Embryophyta</taxon>
        <taxon>Tracheophyta</taxon>
        <taxon>Spermatophyta</taxon>
        <taxon>Magnoliopsida</taxon>
        <taxon>eudicotyledons</taxon>
        <taxon>Gunneridae</taxon>
        <taxon>Pentapetalae</taxon>
        <taxon>rosids</taxon>
        <taxon>fabids</taxon>
        <taxon>Fabales</taxon>
        <taxon>Fabaceae</taxon>
        <taxon>Papilionoideae</taxon>
        <taxon>50 kb inversion clade</taxon>
        <taxon>NPAAA clade</taxon>
        <taxon>Hologalegina</taxon>
        <taxon>IRL clade</taxon>
        <taxon>Fabeae</taxon>
        <taxon>Vicia</taxon>
    </lineage>
</organism>
<gene>
    <name evidence="2" type="ORF">VFH_I157080</name>
</gene>
<evidence type="ECO:0000256" key="1">
    <source>
        <dbReference type="SAM" id="MobiDB-lite"/>
    </source>
</evidence>
<dbReference type="Proteomes" id="UP001157006">
    <property type="component" value="Chromosome 1S"/>
</dbReference>
<evidence type="ECO:0000313" key="2">
    <source>
        <dbReference type="EMBL" id="CAI8594763.1"/>
    </source>
</evidence>
<evidence type="ECO:0000313" key="3">
    <source>
        <dbReference type="Proteomes" id="UP001157006"/>
    </source>
</evidence>
<accession>A0AAV0ZCD6</accession>
<feature type="compositionally biased region" description="Basic and acidic residues" evidence="1">
    <location>
        <begin position="175"/>
        <end position="192"/>
    </location>
</feature>
<proteinExistence type="predicted"/>
<protein>
    <submittedName>
        <fullName evidence="2">Uncharacterized protein</fullName>
    </submittedName>
</protein>
<reference evidence="2 3" key="1">
    <citation type="submission" date="2023-01" db="EMBL/GenBank/DDBJ databases">
        <authorList>
            <person name="Kreplak J."/>
        </authorList>
    </citation>
    <scope>NUCLEOTIDE SEQUENCE [LARGE SCALE GENOMIC DNA]</scope>
</reference>
<dbReference type="AlphaFoldDB" id="A0AAV0ZCD6"/>
<keyword evidence="3" id="KW-1185">Reference proteome</keyword>